<dbReference type="EMBL" id="JAJAGQ010000015">
    <property type="protein sequence ID" value="KAJ8541790.1"/>
    <property type="molecule type" value="Genomic_DNA"/>
</dbReference>
<proteinExistence type="predicted"/>
<organism evidence="2 3">
    <name type="scientific">Anisodus acutangulus</name>
    <dbReference type="NCBI Taxonomy" id="402998"/>
    <lineage>
        <taxon>Eukaryota</taxon>
        <taxon>Viridiplantae</taxon>
        <taxon>Streptophyta</taxon>
        <taxon>Embryophyta</taxon>
        <taxon>Tracheophyta</taxon>
        <taxon>Spermatophyta</taxon>
        <taxon>Magnoliopsida</taxon>
        <taxon>eudicotyledons</taxon>
        <taxon>Gunneridae</taxon>
        <taxon>Pentapetalae</taxon>
        <taxon>asterids</taxon>
        <taxon>lamiids</taxon>
        <taxon>Solanales</taxon>
        <taxon>Solanaceae</taxon>
        <taxon>Solanoideae</taxon>
        <taxon>Hyoscyameae</taxon>
        <taxon>Anisodus</taxon>
    </lineage>
</organism>
<accession>A0A9Q1R647</accession>
<dbReference type="AlphaFoldDB" id="A0A9Q1R647"/>
<sequence>MAVLMLARFKLGGEERGENWIGTEGIEWNGTENSGGGGRSGGYSASGCGGRGKSVDVSLEVLISGCSGGRNLAEIGVGGYNDSDGGGRGRYVVES</sequence>
<dbReference type="Proteomes" id="UP001152561">
    <property type="component" value="Unassembled WGS sequence"/>
</dbReference>
<evidence type="ECO:0000256" key="1">
    <source>
        <dbReference type="SAM" id="MobiDB-lite"/>
    </source>
</evidence>
<keyword evidence="3" id="KW-1185">Reference proteome</keyword>
<evidence type="ECO:0000313" key="2">
    <source>
        <dbReference type="EMBL" id="KAJ8541790.1"/>
    </source>
</evidence>
<reference evidence="3" key="1">
    <citation type="journal article" date="2023" name="Proc. Natl. Acad. Sci. U.S.A.">
        <title>Genomic and structural basis for evolution of tropane alkaloid biosynthesis.</title>
        <authorList>
            <person name="Wanga Y.-J."/>
            <person name="Taina T."/>
            <person name="Yua J.-Y."/>
            <person name="Lia J."/>
            <person name="Xua B."/>
            <person name="Chenc J."/>
            <person name="D'Auriad J.C."/>
            <person name="Huanga J.-P."/>
            <person name="Huanga S.-X."/>
        </authorList>
    </citation>
    <scope>NUCLEOTIDE SEQUENCE [LARGE SCALE GENOMIC DNA]</scope>
    <source>
        <strain evidence="3">cv. KIB-2019</strain>
    </source>
</reference>
<gene>
    <name evidence="2" type="ORF">K7X08_002606</name>
</gene>
<protein>
    <submittedName>
        <fullName evidence="2">Uncharacterized protein</fullName>
    </submittedName>
</protein>
<evidence type="ECO:0000313" key="3">
    <source>
        <dbReference type="Proteomes" id="UP001152561"/>
    </source>
</evidence>
<comment type="caution">
    <text evidence="2">The sequence shown here is derived from an EMBL/GenBank/DDBJ whole genome shotgun (WGS) entry which is preliminary data.</text>
</comment>
<name>A0A9Q1R647_9SOLA</name>
<feature type="region of interest" description="Disordered" evidence="1">
    <location>
        <begin position="22"/>
        <end position="43"/>
    </location>
</feature>